<sequence>MEDNKEDFTNYSGETLEHSKDIFNAALLDSGTPGTNAPLMNSLRSFRIFGKGPAMMPLADDTIGLSFVTRPQLNLIDDVIARSERLKVLKDVSGNSIGAYIRGTLDERWAAANPCPALDNANPFIVALTTYLKTSNGFGDLSMQIQTTDPGMREQVYQRVASKLEENGLYSMNQTYFNPKPSVIPALFQYWMTYISEVTSGDRGCYPRAKYLFGNRIDYDTRIYHLIMNKDGEFLEQIFATVQSIPVTFPSGSQANIDNTQNSLRGEGQDDFSVQFSSTAMRFNEPGLIQAFNEHSYMYNPNIRPKTRDQYFRRLSADEYLEYGYSGAYPLLLPVRNDRRQDGAVGRDGIKLTWWVRK</sequence>
<proteinExistence type="predicted"/>
<keyword evidence="2" id="KW-1185">Reference proteome</keyword>
<dbReference type="Pfam" id="PF23971">
    <property type="entry name" value="Phage_TTP_15"/>
    <property type="match status" value="1"/>
</dbReference>
<reference evidence="1 2" key="1">
    <citation type="submission" date="2019-04" db="EMBL/GenBank/DDBJ databases">
        <title>Novel bacteriophages capable of disrupting biofilms from clinical strains of Aeromonas hydrophila with intrinsic antibiotic resistance.</title>
        <authorList>
            <person name="Kabwe M."/>
            <person name="Brown T.L."/>
            <person name="Speirs L."/>
            <person name="Ku H."/>
            <person name="Leach M."/>
            <person name="Chan H.T."/>
            <person name="Petrovski S."/>
            <person name="Lock P."/>
            <person name="Tucci J."/>
        </authorList>
    </citation>
    <scope>NUCLEOTIDE SEQUENCE [LARGE SCALE GENOMIC DNA]</scope>
</reference>
<accession>A0A514A1G2</accession>
<organism evidence="1 2">
    <name type="scientific">Aeromonas phage LAh10</name>
    <dbReference type="NCBI Taxonomy" id="2591025"/>
    <lineage>
        <taxon>Viruses</taxon>
        <taxon>Duplodnaviria</taxon>
        <taxon>Heunggongvirae</taxon>
        <taxon>Uroviricota</taxon>
        <taxon>Caudoviricetes</taxon>
        <taxon>Chimalliviridae</taxon>
        <taxon>Ludhianavirus</taxon>
        <taxon>Ludhianavirus LAh10</taxon>
    </lineage>
</organism>
<dbReference type="Proteomes" id="UP000318420">
    <property type="component" value="Segment"/>
</dbReference>
<protein>
    <submittedName>
        <fullName evidence="1">Putative structural protein</fullName>
    </submittedName>
</protein>
<name>A0A514A1G2_9CAUD</name>
<dbReference type="EMBL" id="MK838116">
    <property type="protein sequence ID" value="QDH47075.1"/>
    <property type="molecule type" value="Genomic_DNA"/>
</dbReference>
<gene>
    <name evidence="1" type="ORF">LAh10_15</name>
</gene>
<evidence type="ECO:0000313" key="2">
    <source>
        <dbReference type="Proteomes" id="UP000318420"/>
    </source>
</evidence>
<dbReference type="InterPro" id="IPR057582">
    <property type="entry name" value="Phage_TTP_15"/>
</dbReference>
<evidence type="ECO:0000313" key="1">
    <source>
        <dbReference type="EMBL" id="QDH47075.1"/>
    </source>
</evidence>